<feature type="transmembrane region" description="Helical" evidence="3">
    <location>
        <begin position="380"/>
        <end position="413"/>
    </location>
</feature>
<evidence type="ECO:0000313" key="5">
    <source>
        <dbReference type="Proteomes" id="UP001152173"/>
    </source>
</evidence>
<protein>
    <submittedName>
        <fullName evidence="4">Spore germination protein</fullName>
    </submittedName>
</protein>
<evidence type="ECO:0000256" key="1">
    <source>
        <dbReference type="ARBA" id="ARBA00005278"/>
    </source>
</evidence>
<keyword evidence="3" id="KW-1133">Transmembrane helix</keyword>
<comment type="caution">
    <text evidence="4">The sequence shown here is derived from an EMBL/GenBank/DDBJ whole genome shotgun (WGS) entry which is preliminary data.</text>
</comment>
<keyword evidence="3" id="KW-0812">Transmembrane</keyword>
<proteinExistence type="inferred from homology"/>
<evidence type="ECO:0000313" key="4">
    <source>
        <dbReference type="EMBL" id="MCZ8538338.1"/>
    </source>
</evidence>
<comment type="similarity">
    <text evidence="1">Belongs to the GerABKA family.</text>
</comment>
<organism evidence="4 5">
    <name type="scientific">Paenisporosarcina quisquiliarum</name>
    <dbReference type="NCBI Taxonomy" id="365346"/>
    <lineage>
        <taxon>Bacteria</taxon>
        <taxon>Bacillati</taxon>
        <taxon>Bacillota</taxon>
        <taxon>Bacilli</taxon>
        <taxon>Bacillales</taxon>
        <taxon>Caryophanaceae</taxon>
        <taxon>Paenisporosarcina</taxon>
    </lineage>
</organism>
<feature type="transmembrane region" description="Helical" evidence="3">
    <location>
        <begin position="308"/>
        <end position="330"/>
    </location>
</feature>
<gene>
    <name evidence="4" type="ORF">M9R32_14170</name>
</gene>
<feature type="transmembrane region" description="Helical" evidence="3">
    <location>
        <begin position="433"/>
        <end position="456"/>
    </location>
</feature>
<accession>A0A9X3RFC9</accession>
<evidence type="ECO:0000256" key="3">
    <source>
        <dbReference type="SAM" id="Phobius"/>
    </source>
</evidence>
<keyword evidence="2 3" id="KW-0472">Membrane</keyword>
<dbReference type="PANTHER" id="PTHR22550">
    <property type="entry name" value="SPORE GERMINATION PROTEIN"/>
    <property type="match status" value="1"/>
</dbReference>
<dbReference type="AlphaFoldDB" id="A0A9X3RFC9"/>
<dbReference type="PANTHER" id="PTHR22550:SF5">
    <property type="entry name" value="LEUCINE ZIPPER PROTEIN 4"/>
    <property type="match status" value="1"/>
</dbReference>
<dbReference type="Proteomes" id="UP001152173">
    <property type="component" value="Unassembled WGS sequence"/>
</dbReference>
<dbReference type="GO" id="GO:0016020">
    <property type="term" value="C:membrane"/>
    <property type="evidence" value="ECO:0007669"/>
    <property type="project" value="InterPro"/>
</dbReference>
<dbReference type="GO" id="GO:0009847">
    <property type="term" value="P:spore germination"/>
    <property type="evidence" value="ECO:0007669"/>
    <property type="project" value="InterPro"/>
</dbReference>
<dbReference type="RefSeq" id="WP_269927410.1">
    <property type="nucleotide sequence ID" value="NZ_JAMKBJ010000015.1"/>
</dbReference>
<dbReference type="EMBL" id="JAMKBJ010000015">
    <property type="protein sequence ID" value="MCZ8538338.1"/>
    <property type="molecule type" value="Genomic_DNA"/>
</dbReference>
<dbReference type="PIRSF" id="PIRSF005690">
    <property type="entry name" value="GerBA"/>
    <property type="match status" value="1"/>
</dbReference>
<dbReference type="Pfam" id="PF03323">
    <property type="entry name" value="GerA"/>
    <property type="match status" value="1"/>
</dbReference>
<keyword evidence="5" id="KW-1185">Reference proteome</keyword>
<reference evidence="4" key="1">
    <citation type="submission" date="2022-05" db="EMBL/GenBank/DDBJ databases">
        <authorList>
            <person name="Colautti A."/>
            <person name="Iacumin L."/>
        </authorList>
    </citation>
    <scope>NUCLEOTIDE SEQUENCE</scope>
    <source>
        <strain evidence="4">SK 55</strain>
    </source>
</reference>
<evidence type="ECO:0000256" key="2">
    <source>
        <dbReference type="ARBA" id="ARBA00023136"/>
    </source>
</evidence>
<dbReference type="InterPro" id="IPR050768">
    <property type="entry name" value="UPF0353/GerABKA_families"/>
</dbReference>
<sequence>MSNLFSLFKRKRHIPEKEAQPSYVDSKISINLKDNILQMKDVFGDSIDVKTIHFLEAPIPFVICYIEGLVNKQQLDLSMIEPIKRWQIENKKNGKPVELIHQIEVSAQIKSSQQMDDIITAILRGKVGIFVDGLDEAYTVPLETWPSRSVEEPVAQTIVRGSREGFIETLQVNTSLIRRRLLDPSLRFKSFQVGTITKTPIMVAYLESQVDQKVLQEVISRVSNINTNKIFETGMLEELIREKGYTPFPTFQATERPDTAAAALAEGKVMIMMEGSPFALITPTTFISFFQAAEDYYHHFDVSSFTRIIRLISFFLSISLSAIFIAVTTYHHELIPTSLLVSLAAQREGVPFPVFVEALLMETMFEILREAGIRMPRPIGSAVSIVGAIVIGESAVAAGLVSPAIVIVVSLSAISNFVSPYYELSGASRLLRFVNMMMAASAGMFGIIFFFLGLVIHLCSRTSMGRPFLTPIISIHPDKLKDGIFRLPLWWTQTKFHKKWVQKS</sequence>
<dbReference type="InterPro" id="IPR004995">
    <property type="entry name" value="Spore_Ger"/>
</dbReference>
<name>A0A9X3RFC9_9BACL</name>